<evidence type="ECO:0000259" key="14">
    <source>
        <dbReference type="PROSITE" id="PS50011"/>
    </source>
</evidence>
<feature type="compositionally biased region" description="Basic residues" evidence="11">
    <location>
        <begin position="438"/>
        <end position="451"/>
    </location>
</feature>
<dbReference type="EnsemblPlants" id="Pp3c17_18370V3.3">
    <property type="protein sequence ID" value="Pp3c17_18370V3.3"/>
    <property type="gene ID" value="Pp3c17_18370"/>
</dbReference>
<dbReference type="GeneID" id="112294518"/>
<evidence type="ECO:0000259" key="15">
    <source>
        <dbReference type="PROSITE" id="PS51392"/>
    </source>
</evidence>
<evidence type="ECO:0000256" key="9">
    <source>
        <dbReference type="ARBA" id="ARBA00022840"/>
    </source>
</evidence>
<dbReference type="SUPFAM" id="SSF50998">
    <property type="entry name" value="Quinoprotein alcohol dehydrogenase-like"/>
    <property type="match status" value="1"/>
</dbReference>
<evidence type="ECO:0000256" key="7">
    <source>
        <dbReference type="ARBA" id="ARBA00022741"/>
    </source>
</evidence>
<proteinExistence type="predicted"/>
<keyword evidence="8" id="KW-0418">Kinase</keyword>
<protein>
    <recommendedName>
        <fullName evidence="2">non-specific serine/threonine protein kinase</fullName>
        <ecNumber evidence="2">2.7.11.1</ecNumber>
    </recommendedName>
</protein>
<evidence type="ECO:0000256" key="13">
    <source>
        <dbReference type="SAM" id="SignalP"/>
    </source>
</evidence>
<dbReference type="Gene3D" id="3.30.200.20">
    <property type="entry name" value="Phosphorylase Kinase, domain 1"/>
    <property type="match status" value="1"/>
</dbReference>
<dbReference type="PROSITE" id="PS00108">
    <property type="entry name" value="PROTEIN_KINASE_ST"/>
    <property type="match status" value="1"/>
</dbReference>
<evidence type="ECO:0000256" key="2">
    <source>
        <dbReference type="ARBA" id="ARBA00012513"/>
    </source>
</evidence>
<keyword evidence="7" id="KW-0547">Nucleotide-binding</keyword>
<feature type="domain" description="KEN" evidence="15">
    <location>
        <begin position="795"/>
        <end position="926"/>
    </location>
</feature>
<dbReference type="GO" id="GO:0005524">
    <property type="term" value="F:ATP binding"/>
    <property type="evidence" value="ECO:0007669"/>
    <property type="project" value="UniProtKB-KW"/>
</dbReference>
<dbReference type="PROSITE" id="PS50011">
    <property type="entry name" value="PROTEIN_KINASE_DOM"/>
    <property type="match status" value="1"/>
</dbReference>
<dbReference type="CDD" id="cd10422">
    <property type="entry name" value="RNase_Ire1"/>
    <property type="match status" value="1"/>
</dbReference>
<reference evidence="16 17" key="1">
    <citation type="journal article" date="2008" name="Science">
        <title>The Physcomitrella genome reveals evolutionary insights into the conquest of land by plants.</title>
        <authorList>
            <person name="Rensing S."/>
            <person name="Lang D."/>
            <person name="Zimmer A."/>
            <person name="Terry A."/>
            <person name="Salamov A."/>
            <person name="Shapiro H."/>
            <person name="Nishiyama T."/>
            <person name="Perroud P.-F."/>
            <person name="Lindquist E."/>
            <person name="Kamisugi Y."/>
            <person name="Tanahashi T."/>
            <person name="Sakakibara K."/>
            <person name="Fujita T."/>
            <person name="Oishi K."/>
            <person name="Shin-I T."/>
            <person name="Kuroki Y."/>
            <person name="Toyoda A."/>
            <person name="Suzuki Y."/>
            <person name="Hashimoto A."/>
            <person name="Yamaguchi K."/>
            <person name="Sugano A."/>
            <person name="Kohara Y."/>
            <person name="Fujiyama A."/>
            <person name="Anterola A."/>
            <person name="Aoki S."/>
            <person name="Ashton N."/>
            <person name="Barbazuk W.B."/>
            <person name="Barker E."/>
            <person name="Bennetzen J."/>
            <person name="Bezanilla M."/>
            <person name="Blankenship R."/>
            <person name="Cho S.H."/>
            <person name="Dutcher S."/>
            <person name="Estelle M."/>
            <person name="Fawcett J.A."/>
            <person name="Gundlach H."/>
            <person name="Hanada K."/>
            <person name="Heyl A."/>
            <person name="Hicks K.A."/>
            <person name="Hugh J."/>
            <person name="Lohr M."/>
            <person name="Mayer K."/>
            <person name="Melkozernov A."/>
            <person name="Murata T."/>
            <person name="Nelson D."/>
            <person name="Pils B."/>
            <person name="Prigge M."/>
            <person name="Reiss B."/>
            <person name="Renner T."/>
            <person name="Rombauts S."/>
            <person name="Rushton P."/>
            <person name="Sanderfoot A."/>
            <person name="Schween G."/>
            <person name="Shiu S.-H."/>
            <person name="Stueber K."/>
            <person name="Theodoulou F.L."/>
            <person name="Tu H."/>
            <person name="Van de Peer Y."/>
            <person name="Verrier P.J."/>
            <person name="Waters E."/>
            <person name="Wood A."/>
            <person name="Yang L."/>
            <person name="Cove D."/>
            <person name="Cuming A."/>
            <person name="Hasebe M."/>
            <person name="Lucas S."/>
            <person name="Mishler D.B."/>
            <person name="Reski R."/>
            <person name="Grigoriev I."/>
            <person name="Quatrano R.S."/>
            <person name="Boore J.L."/>
        </authorList>
    </citation>
    <scope>NUCLEOTIDE SEQUENCE [LARGE SCALE GENOMIC DNA]</scope>
    <source>
        <strain evidence="16 17">cv. Gransden 2004</strain>
    </source>
</reference>
<dbReference type="Gene3D" id="1.20.1440.180">
    <property type="entry name" value="KEN domain"/>
    <property type="match status" value="1"/>
</dbReference>
<dbReference type="FunFam" id="1.10.510.10:FF:000463">
    <property type="entry name" value="Serine/threonine-protein kinase/endoribonuclease IRE1a"/>
    <property type="match status" value="1"/>
</dbReference>
<reference evidence="16" key="3">
    <citation type="submission" date="2020-12" db="UniProtKB">
        <authorList>
            <consortium name="EnsemblPlants"/>
        </authorList>
    </citation>
    <scope>IDENTIFICATION</scope>
</reference>
<accession>A0A7I4F805</accession>
<dbReference type="PROSITE" id="PS51392">
    <property type="entry name" value="KEN"/>
    <property type="match status" value="1"/>
</dbReference>
<dbReference type="EC" id="2.7.11.1" evidence="2"/>
<dbReference type="GO" id="GO:0051082">
    <property type="term" value="F:unfolded protein binding"/>
    <property type="evidence" value="ECO:0000318"/>
    <property type="project" value="GO_Central"/>
</dbReference>
<dbReference type="InterPro" id="IPR000719">
    <property type="entry name" value="Prot_kinase_dom"/>
</dbReference>
<feature type="chain" id="PRO_5043238897" description="non-specific serine/threonine protein kinase" evidence="13">
    <location>
        <begin position="32"/>
        <end position="930"/>
    </location>
</feature>
<dbReference type="GO" id="GO:0016020">
    <property type="term" value="C:membrane"/>
    <property type="evidence" value="ECO:0007669"/>
    <property type="project" value="UniProtKB-SubCell"/>
</dbReference>
<dbReference type="RefSeq" id="XP_024400803.1">
    <property type="nucleotide sequence ID" value="XM_024545035.2"/>
</dbReference>
<dbReference type="GO" id="GO:0070059">
    <property type="term" value="P:intrinsic apoptotic signaling pathway in response to endoplasmic reticulum stress"/>
    <property type="evidence" value="ECO:0000318"/>
    <property type="project" value="GO_Central"/>
</dbReference>
<dbReference type="GO" id="GO:0005783">
    <property type="term" value="C:endoplasmic reticulum"/>
    <property type="evidence" value="ECO:0000318"/>
    <property type="project" value="GO_Central"/>
</dbReference>
<sequence>MIGRQYLATLFWCILFFCSLLAMLVFKQVRAEVPAWPAENQGSIPPVADSQDGLEPMMVVSLGGVLHAVNPVTKKTLWSFASGPEVSTTFMAGRDKETKEINSSLDVVADDGLNGETEDWSMFSGPDGKLYVHDKNGIAPLQVSIKDLVASSPHHTDDGAVVLSSVSNTAFLLNKDTGALIRKFDNSGKVLEKAATFANEKAKAEDAELLLEQTSATITDSEKKVNTMLCLRTDYSVTVQELATGKVRWNVSLGEVKTLSLVQSSGQSPTFRQAYANENGTITTPVLAASMSSPRPSYQVAPIAIFSSSGEYIGNLLPATPSPLDWKSNFPGKVAFVRRVKPIPNDADSKRILPVLADVQKDFLSGGFPGKQAFAGVPSLDNRSADHRSGSVRAGRDTAWAWGSVAGIVLLVSGFLSFLWYLYNRSSSGKREEVVKIRKAGANKTRRKVKKGTPSTANKGPSEDDGNNEITHSKQRPSAEASAEGTTRGVAMNKSAYGDGIQVGRLFVTKVVIGAGSNGTSVFEGYLDGRHVAVKRLLAHHYDKAVKEIKFLITSDEHPNVVRYFAMEETPDFVYVALERCALSLNDLIVSESKKNSLKHSNIDDDSDDVKYLKLPNGKELKLWNYNGRCSPQLLQLMRDIVAGLAHLHAVGIVHRDLKPHNVLVSNGRILQAKLADMGLSKHLANDVSSYQDTGKGGSGSRGWQAPEQLKEGRQTRAVDVFSLGCLFFFCITGGQHPFGEHFLRDANIAKGAPDFFYIEDMPEAYHLIKALLCYDPSKRPAAKDVMLHPFFWNSEQRLSFLLKASDRVEHEDRVSDSQVLPALEAIGPDVFGHSWETKLDSKLLDDGRRYRKYNFSSTRDLLRIIRNKSHHFLELPQDMQESLGPFPEGFETYFSNRFPRLLMEVYKVLHDYCKDEPTFKRYFEVIDEV</sequence>
<dbReference type="FunCoup" id="A0A7I4F805">
    <property type="interactions" value="2448"/>
</dbReference>
<evidence type="ECO:0000256" key="1">
    <source>
        <dbReference type="ARBA" id="ARBA00004479"/>
    </source>
</evidence>
<name>A0A7I4F805_PHYPA</name>
<dbReference type="Proteomes" id="UP000006727">
    <property type="component" value="Chromosome 17"/>
</dbReference>
<dbReference type="InterPro" id="IPR008271">
    <property type="entry name" value="Ser/Thr_kinase_AS"/>
</dbReference>
<feature type="domain" description="Protein kinase" evidence="14">
    <location>
        <begin position="507"/>
        <end position="792"/>
    </location>
</feature>
<dbReference type="Gene3D" id="1.10.510.10">
    <property type="entry name" value="Transferase(Phosphotransferase) domain 1"/>
    <property type="match status" value="1"/>
</dbReference>
<dbReference type="InterPro" id="IPR038357">
    <property type="entry name" value="KEN_sf"/>
</dbReference>
<dbReference type="OrthoDB" id="63989at2759"/>
<evidence type="ECO:0000256" key="11">
    <source>
        <dbReference type="SAM" id="MobiDB-lite"/>
    </source>
</evidence>
<keyword evidence="9" id="KW-0067">ATP-binding</keyword>
<dbReference type="GO" id="GO:0004674">
    <property type="term" value="F:protein serine/threonine kinase activity"/>
    <property type="evidence" value="ECO:0000318"/>
    <property type="project" value="GO_Central"/>
</dbReference>
<evidence type="ECO:0000313" key="16">
    <source>
        <dbReference type="EnsemblPlants" id="Pp3c17_18370V3.2"/>
    </source>
</evidence>
<dbReference type="InterPro" id="IPR011047">
    <property type="entry name" value="Quinoprotein_ADH-like_sf"/>
</dbReference>
<dbReference type="FunFam" id="3.30.200.20:FF:000077">
    <property type="entry name" value="Putative Serine/threonine-protein kinase/endoribonuclease IRE1"/>
    <property type="match status" value="1"/>
</dbReference>
<dbReference type="Gramene" id="Pp3c17_18370V3.2">
    <property type="protein sequence ID" value="Pp3c17_18370V3.2"/>
    <property type="gene ID" value="Pp3c17_18370"/>
</dbReference>
<keyword evidence="12" id="KW-0472">Membrane</keyword>
<feature type="signal peptide" evidence="13">
    <location>
        <begin position="1"/>
        <end position="31"/>
    </location>
</feature>
<evidence type="ECO:0000256" key="5">
    <source>
        <dbReference type="ARBA" id="ARBA00022692"/>
    </source>
</evidence>
<evidence type="ECO:0000256" key="10">
    <source>
        <dbReference type="ARBA" id="ARBA00022989"/>
    </source>
</evidence>
<keyword evidence="6 13" id="KW-0732">Signal</keyword>
<dbReference type="Pfam" id="PF00069">
    <property type="entry name" value="Pkinase"/>
    <property type="match status" value="1"/>
</dbReference>
<dbReference type="SMART" id="SM00580">
    <property type="entry name" value="PUG"/>
    <property type="match status" value="1"/>
</dbReference>
<keyword evidence="3" id="KW-0723">Serine/threonine-protein kinase</keyword>
<comment type="subcellular location">
    <subcellularLocation>
        <location evidence="1">Membrane</location>
        <topology evidence="1">Single-pass type I membrane protein</topology>
    </subcellularLocation>
</comment>
<dbReference type="EMBL" id="ABEU02000017">
    <property type="status" value="NOT_ANNOTATED_CDS"/>
    <property type="molecule type" value="Genomic_DNA"/>
</dbReference>
<evidence type="ECO:0000256" key="12">
    <source>
        <dbReference type="SAM" id="Phobius"/>
    </source>
</evidence>
<feature type="region of interest" description="Disordered" evidence="11">
    <location>
        <begin position="438"/>
        <end position="487"/>
    </location>
</feature>
<evidence type="ECO:0000256" key="8">
    <source>
        <dbReference type="ARBA" id="ARBA00022777"/>
    </source>
</evidence>
<reference evidence="16 17" key="2">
    <citation type="journal article" date="2018" name="Plant J.">
        <title>The Physcomitrella patens chromosome-scale assembly reveals moss genome structure and evolution.</title>
        <authorList>
            <person name="Lang D."/>
            <person name="Ullrich K.K."/>
            <person name="Murat F."/>
            <person name="Fuchs J."/>
            <person name="Jenkins J."/>
            <person name="Haas F.B."/>
            <person name="Piednoel M."/>
            <person name="Gundlach H."/>
            <person name="Van Bel M."/>
            <person name="Meyberg R."/>
            <person name="Vives C."/>
            <person name="Morata J."/>
            <person name="Symeonidi A."/>
            <person name="Hiss M."/>
            <person name="Muchero W."/>
            <person name="Kamisugi Y."/>
            <person name="Saleh O."/>
            <person name="Blanc G."/>
            <person name="Decker E.L."/>
            <person name="van Gessel N."/>
            <person name="Grimwood J."/>
            <person name="Hayes R.D."/>
            <person name="Graham S.W."/>
            <person name="Gunter L.E."/>
            <person name="McDaniel S.F."/>
            <person name="Hoernstein S.N.W."/>
            <person name="Larsson A."/>
            <person name="Li F.W."/>
            <person name="Perroud P.F."/>
            <person name="Phillips J."/>
            <person name="Ranjan P."/>
            <person name="Rokshar D.S."/>
            <person name="Rothfels C.J."/>
            <person name="Schneider L."/>
            <person name="Shu S."/>
            <person name="Stevenson D.W."/>
            <person name="Thummler F."/>
            <person name="Tillich M."/>
            <person name="Villarreal Aguilar J.C."/>
            <person name="Widiez T."/>
            <person name="Wong G.K."/>
            <person name="Wymore A."/>
            <person name="Zhang Y."/>
            <person name="Zimmer A.D."/>
            <person name="Quatrano R.S."/>
            <person name="Mayer K.F.X."/>
            <person name="Goodstein D."/>
            <person name="Casacuberta J.M."/>
            <person name="Vandepoele K."/>
            <person name="Reski R."/>
            <person name="Cuming A.C."/>
            <person name="Tuskan G.A."/>
            <person name="Maumus F."/>
            <person name="Salse J."/>
            <person name="Schmutz J."/>
            <person name="Rensing S.A."/>
        </authorList>
    </citation>
    <scope>NUCLEOTIDE SEQUENCE [LARGE SCALE GENOMIC DNA]</scope>
    <source>
        <strain evidence="16 17">cv. Gransden 2004</strain>
    </source>
</reference>
<dbReference type="GO" id="GO:0004521">
    <property type="term" value="F:RNA endonuclease activity"/>
    <property type="evidence" value="ECO:0000318"/>
    <property type="project" value="GO_Central"/>
</dbReference>
<dbReference type="GO" id="GO:0006397">
    <property type="term" value="P:mRNA processing"/>
    <property type="evidence" value="ECO:0007669"/>
    <property type="project" value="InterPro"/>
</dbReference>
<evidence type="ECO:0000256" key="6">
    <source>
        <dbReference type="ARBA" id="ARBA00022729"/>
    </source>
</evidence>
<dbReference type="RefSeq" id="XP_024400802.1">
    <property type="nucleotide sequence ID" value="XM_024545034.2"/>
</dbReference>
<dbReference type="AlphaFoldDB" id="A0A7I4F805"/>
<feature type="transmembrane region" description="Helical" evidence="12">
    <location>
        <begin position="399"/>
        <end position="423"/>
    </location>
</feature>
<gene>
    <name evidence="16" type="primary">LOC112294518</name>
</gene>
<keyword evidence="17" id="KW-1185">Reference proteome</keyword>
<keyword evidence="4" id="KW-0808">Transferase</keyword>
<dbReference type="PANTHER" id="PTHR13954:SF6">
    <property type="entry name" value="NON-SPECIFIC SERINE_THREONINE PROTEIN KINASE"/>
    <property type="match status" value="1"/>
</dbReference>
<keyword evidence="10 12" id="KW-1133">Transmembrane helix</keyword>
<dbReference type="InterPro" id="IPR011009">
    <property type="entry name" value="Kinase-like_dom_sf"/>
</dbReference>
<dbReference type="InterPro" id="IPR045133">
    <property type="entry name" value="IRE1/2-like"/>
</dbReference>
<evidence type="ECO:0000313" key="17">
    <source>
        <dbReference type="Proteomes" id="UP000006727"/>
    </source>
</evidence>
<dbReference type="PANTHER" id="PTHR13954">
    <property type="entry name" value="IRE1-RELATED"/>
    <property type="match status" value="1"/>
</dbReference>
<dbReference type="KEGG" id="ppp:112294518"/>
<dbReference type="Pfam" id="PF06479">
    <property type="entry name" value="Ribonuc_2-5A"/>
    <property type="match status" value="1"/>
</dbReference>
<dbReference type="Gramene" id="Pp3c17_18370V3.3">
    <property type="protein sequence ID" value="Pp3c17_18370V3.3"/>
    <property type="gene ID" value="Pp3c17_18370"/>
</dbReference>
<dbReference type="InterPro" id="IPR015943">
    <property type="entry name" value="WD40/YVTN_repeat-like_dom_sf"/>
</dbReference>
<dbReference type="GO" id="GO:0036498">
    <property type="term" value="P:IRE1-mediated unfolded protein response"/>
    <property type="evidence" value="ECO:0000318"/>
    <property type="project" value="GO_Central"/>
</dbReference>
<dbReference type="SMART" id="SM00220">
    <property type="entry name" value="S_TKc"/>
    <property type="match status" value="1"/>
</dbReference>
<dbReference type="Gene3D" id="2.130.10.10">
    <property type="entry name" value="YVTN repeat-like/Quinoprotein amine dehydrogenase"/>
    <property type="match status" value="1"/>
</dbReference>
<organism evidence="16 17">
    <name type="scientific">Physcomitrium patens</name>
    <name type="common">Spreading-leaved earth moss</name>
    <name type="synonym">Physcomitrella patens</name>
    <dbReference type="NCBI Taxonomy" id="3218"/>
    <lineage>
        <taxon>Eukaryota</taxon>
        <taxon>Viridiplantae</taxon>
        <taxon>Streptophyta</taxon>
        <taxon>Embryophyta</taxon>
        <taxon>Bryophyta</taxon>
        <taxon>Bryophytina</taxon>
        <taxon>Bryopsida</taxon>
        <taxon>Funariidae</taxon>
        <taxon>Funariales</taxon>
        <taxon>Funariaceae</taxon>
        <taxon>Physcomitrium</taxon>
    </lineage>
</organism>
<dbReference type="SUPFAM" id="SSF56112">
    <property type="entry name" value="Protein kinase-like (PK-like)"/>
    <property type="match status" value="1"/>
</dbReference>
<evidence type="ECO:0000256" key="4">
    <source>
        <dbReference type="ARBA" id="ARBA00022679"/>
    </source>
</evidence>
<dbReference type="EnsemblPlants" id="Pp3c17_18370V3.2">
    <property type="protein sequence ID" value="Pp3c17_18370V3.2"/>
    <property type="gene ID" value="Pp3c17_18370"/>
</dbReference>
<dbReference type="InterPro" id="IPR010513">
    <property type="entry name" value="KEN_dom"/>
</dbReference>
<evidence type="ECO:0000256" key="3">
    <source>
        <dbReference type="ARBA" id="ARBA00022527"/>
    </source>
</evidence>
<keyword evidence="5 12" id="KW-0812">Transmembrane</keyword>